<dbReference type="InterPro" id="IPR036514">
    <property type="entry name" value="SGNH_hydro_sf"/>
</dbReference>
<dbReference type="Gene3D" id="3.40.50.1110">
    <property type="entry name" value="SGNH hydrolase"/>
    <property type="match status" value="1"/>
</dbReference>
<dbReference type="Pfam" id="PF08486">
    <property type="entry name" value="SpoIID"/>
    <property type="match status" value="1"/>
</dbReference>
<dbReference type="AlphaFoldDB" id="A0A6J6KYU9"/>
<dbReference type="InterPro" id="IPR036365">
    <property type="entry name" value="PGBD-like_sf"/>
</dbReference>
<organism evidence="3">
    <name type="scientific">freshwater metagenome</name>
    <dbReference type="NCBI Taxonomy" id="449393"/>
    <lineage>
        <taxon>unclassified sequences</taxon>
        <taxon>metagenomes</taxon>
        <taxon>ecological metagenomes</taxon>
    </lineage>
</organism>
<sequence>MIARRTTRAFAMSFVLSFVLFATLLVTSSLSSSSPRASAESLPPAGITVRGHGFGHGRGLSQFGAYGWAIGWSGQPGISWDAILNFYYGGSGRTLSTFTDADSRFLPEGLMTTRLTVHDGKQTVAVSQNSTLSWVGHSGPHAAIIARPISRNRYNIYASPTVSCGSTTGTPTGFTLLASNVAGPIELSTANGASPTALNHTELVGVCESATSSYRARIRYYRGTIRAVTDSNGAYRTVNRVATESYLRGVVPRESPASWADTAGGAGINALRAQAVAARSYALSESRYSIAKTCDSQDCQVYGGAALRTVGSSTVQILEDARSDRAIADTAGYVMRHASGGIVRTEYTSSNGGRTAGGAFPAKADPGDIAADAVWQSWTRVFSADDIQKKYPSIGVFLSATSNHDGLGGDWGGYTTSVVINGTAGSVTRSGWQFRTDFSLPNPWYHVSPIVGPNPNAAPVGSILFVGDSVGESISREFRTAVMSTYPDVNFQACAGRGMAGADCLFPIASPQIDIDGVGVVNTSATPAIAIVQLGYNDDPATFASEANQMIAALTAKAVQRIIFVNVSTRFTSRNYTLTNQVLASLVASNSNVSLFDWNAHTSAQDKWRWFDNDSLCCWIHLNPSGRAEFALFLREQLDALRNQNILPVTAASSSVVLGLPIRRSDQGAIIKSVQKRLNSQMRLSGRNRVPVDGTYGTTSIRAVKKFQRSVGLRPSGVVDRATWDALGLADRSDLGVLRVGTRSASVKSLQTALGRVLKKNIAPTGVFTTSLANDVKTYQRRAQMTANGRVGPKTWTSLMVTVARLSHK</sequence>
<dbReference type="Pfam" id="PF01471">
    <property type="entry name" value="PG_binding_1"/>
    <property type="match status" value="2"/>
</dbReference>
<dbReference type="InterPro" id="IPR036366">
    <property type="entry name" value="PGBDSf"/>
</dbReference>
<dbReference type="Gene3D" id="1.10.101.10">
    <property type="entry name" value="PGBD-like superfamily/PGBD"/>
    <property type="match status" value="2"/>
</dbReference>
<evidence type="ECO:0000259" key="1">
    <source>
        <dbReference type="Pfam" id="PF01471"/>
    </source>
</evidence>
<feature type="domain" description="Sporulation stage II protein D amidase enhancer LytB N-terminal" evidence="2">
    <location>
        <begin position="232"/>
        <end position="336"/>
    </location>
</feature>
<dbReference type="SUPFAM" id="SSF47090">
    <property type="entry name" value="PGBD-like"/>
    <property type="match status" value="2"/>
</dbReference>
<gene>
    <name evidence="3" type="ORF">UFOPK2169_01015</name>
</gene>
<dbReference type="InterPro" id="IPR013693">
    <property type="entry name" value="SpoIID/LytB_N"/>
</dbReference>
<evidence type="ECO:0000313" key="3">
    <source>
        <dbReference type="EMBL" id="CAB4654940.1"/>
    </source>
</evidence>
<feature type="domain" description="Peptidoglycan binding-like" evidence="1">
    <location>
        <begin position="668"/>
        <end position="727"/>
    </location>
</feature>
<name>A0A6J6KYU9_9ZZZZ</name>
<proteinExistence type="predicted"/>
<dbReference type="SUPFAM" id="SSF52266">
    <property type="entry name" value="SGNH hydrolase"/>
    <property type="match status" value="1"/>
</dbReference>
<dbReference type="EMBL" id="CAEZWE010000038">
    <property type="protein sequence ID" value="CAB4654940.1"/>
    <property type="molecule type" value="Genomic_DNA"/>
</dbReference>
<evidence type="ECO:0000259" key="2">
    <source>
        <dbReference type="Pfam" id="PF08486"/>
    </source>
</evidence>
<dbReference type="InterPro" id="IPR002477">
    <property type="entry name" value="Peptidoglycan-bd-like"/>
</dbReference>
<feature type="domain" description="Peptidoglycan binding-like" evidence="1">
    <location>
        <begin position="744"/>
        <end position="799"/>
    </location>
</feature>
<protein>
    <submittedName>
        <fullName evidence="3">Unannotated protein</fullName>
    </submittedName>
</protein>
<accession>A0A6J6KYU9</accession>
<reference evidence="3" key="1">
    <citation type="submission" date="2020-05" db="EMBL/GenBank/DDBJ databases">
        <authorList>
            <person name="Chiriac C."/>
            <person name="Salcher M."/>
            <person name="Ghai R."/>
            <person name="Kavagutti S V."/>
        </authorList>
    </citation>
    <scope>NUCLEOTIDE SEQUENCE</scope>
</reference>